<feature type="domain" description="CheR-type methyltransferase" evidence="1">
    <location>
        <begin position="3"/>
        <end position="257"/>
    </location>
</feature>
<dbReference type="PROSITE" id="PS50123">
    <property type="entry name" value="CHER"/>
    <property type="match status" value="1"/>
</dbReference>
<dbReference type="SUPFAM" id="SSF53335">
    <property type="entry name" value="S-adenosyl-L-methionine-dependent methyltransferases"/>
    <property type="match status" value="1"/>
</dbReference>
<dbReference type="PRINTS" id="PR00996">
    <property type="entry name" value="CHERMTFRASE"/>
</dbReference>
<reference evidence="2 3" key="1">
    <citation type="submission" date="2019-02" db="EMBL/GenBank/DDBJ databases">
        <authorList>
            <person name="Goldberg S.R."/>
            <person name="Haltli B.A."/>
            <person name="Correa H."/>
            <person name="Russell K.G."/>
        </authorList>
    </citation>
    <scope>NUCLEOTIDE SEQUENCE [LARGE SCALE GENOMIC DNA]</scope>
    <source>
        <strain evidence="2 3">JCM 16186</strain>
    </source>
</reference>
<protein>
    <submittedName>
        <fullName evidence="2">Protein-glutamate O-methyltransferase CheR</fullName>
    </submittedName>
</protein>
<feature type="non-terminal residue" evidence="2">
    <location>
        <position position="257"/>
    </location>
</feature>
<dbReference type="PANTHER" id="PTHR24422:SF8">
    <property type="entry name" value="CHEMOTAXIS PROTEIN"/>
    <property type="match status" value="1"/>
</dbReference>
<dbReference type="EMBL" id="SMLW01000679">
    <property type="protein sequence ID" value="MTI29147.1"/>
    <property type="molecule type" value="Genomic_DNA"/>
</dbReference>
<evidence type="ECO:0000313" key="2">
    <source>
        <dbReference type="EMBL" id="MTI29147.1"/>
    </source>
</evidence>
<dbReference type="InterPro" id="IPR000780">
    <property type="entry name" value="CheR_MeTrfase"/>
</dbReference>
<gene>
    <name evidence="2" type="ORF">E1163_29570</name>
</gene>
<dbReference type="InterPro" id="IPR029063">
    <property type="entry name" value="SAM-dependent_MTases_sf"/>
</dbReference>
<dbReference type="PANTHER" id="PTHR24422">
    <property type="entry name" value="CHEMOTAXIS PROTEIN METHYLTRANSFERASE"/>
    <property type="match status" value="1"/>
</dbReference>
<keyword evidence="3" id="KW-1185">Reference proteome</keyword>
<evidence type="ECO:0000259" key="1">
    <source>
        <dbReference type="PROSITE" id="PS50123"/>
    </source>
</evidence>
<accession>A0ABW9RY27</accession>
<comment type="caution">
    <text evidence="2">The sequence shown here is derived from an EMBL/GenBank/DDBJ whole genome shotgun (WGS) entry which is preliminary data.</text>
</comment>
<dbReference type="SUPFAM" id="SSF47757">
    <property type="entry name" value="Chemotaxis receptor methyltransferase CheR, N-terminal domain"/>
    <property type="match status" value="1"/>
</dbReference>
<dbReference type="SMART" id="SM00138">
    <property type="entry name" value="MeTrc"/>
    <property type="match status" value="1"/>
</dbReference>
<dbReference type="InterPro" id="IPR022642">
    <property type="entry name" value="CheR_C"/>
</dbReference>
<evidence type="ECO:0000313" key="3">
    <source>
        <dbReference type="Proteomes" id="UP000798808"/>
    </source>
</evidence>
<proteinExistence type="predicted"/>
<organism evidence="2 3">
    <name type="scientific">Fulvivirga kasyanovii</name>
    <dbReference type="NCBI Taxonomy" id="396812"/>
    <lineage>
        <taxon>Bacteria</taxon>
        <taxon>Pseudomonadati</taxon>
        <taxon>Bacteroidota</taxon>
        <taxon>Cytophagia</taxon>
        <taxon>Cytophagales</taxon>
        <taxon>Fulvivirgaceae</taxon>
        <taxon>Fulvivirga</taxon>
    </lineage>
</organism>
<dbReference type="Proteomes" id="UP000798808">
    <property type="component" value="Unassembled WGS sequence"/>
</dbReference>
<name>A0ABW9RY27_9BACT</name>
<dbReference type="Gene3D" id="3.40.50.150">
    <property type="entry name" value="Vaccinia Virus protein VP39"/>
    <property type="match status" value="1"/>
</dbReference>
<dbReference type="RefSeq" id="WP_155177414.1">
    <property type="nucleotide sequence ID" value="NZ_SMLW01000679.1"/>
</dbReference>
<dbReference type="InterPro" id="IPR022641">
    <property type="entry name" value="CheR_N"/>
</dbReference>
<sequence>MEINIANESNDDIELELLLQAIHRKYGYDFSEYSRAHVKRRVLNRITSSGLSSISHLQEQVLYDREFASQLLKDLSINVTEMFRDPGFYIALREKVIELLKTWSYIKIWHAGCSTGEEVYSMAILLKEEGLYDRVQIYATDFNQSALDKARDGIFPTNLIKKYSQNYIKAASKGAFSDYYLAQYDHAIMDKPLKTNIVWAHHNLVTDNNFAETQMVVCRNVLIYFNRRLQNNVLRLFYDSLVNGGILCLGSKEGLHF</sequence>
<dbReference type="Pfam" id="PF03705">
    <property type="entry name" value="CheR_N"/>
    <property type="match status" value="1"/>
</dbReference>
<dbReference type="InterPro" id="IPR050903">
    <property type="entry name" value="Bact_Chemotaxis_MeTrfase"/>
</dbReference>
<dbReference type="Pfam" id="PF01739">
    <property type="entry name" value="CheR"/>
    <property type="match status" value="1"/>
</dbReference>